<dbReference type="CDD" id="cd06170">
    <property type="entry name" value="LuxR_C_like"/>
    <property type="match status" value="1"/>
</dbReference>
<dbReference type="GO" id="GO:0006355">
    <property type="term" value="P:regulation of DNA-templated transcription"/>
    <property type="evidence" value="ECO:0007669"/>
    <property type="project" value="InterPro"/>
</dbReference>
<dbReference type="AlphaFoldDB" id="A0A1K0GSP3"/>
<sequence length="85" mass="9022">MLISPAPPLHGLTRRELEVLGLLVEGRGITAIAVCLTTSVRTTLDHLEQIMVKLGVGTRAMAAVRALRQGLYLPAGLLPAPGDNR</sequence>
<keyword evidence="6" id="KW-1185">Reference proteome</keyword>
<dbReference type="EMBL" id="MEIA01000226">
    <property type="protein sequence ID" value="OJF12307.1"/>
    <property type="molecule type" value="Genomic_DNA"/>
</dbReference>
<evidence type="ECO:0000256" key="2">
    <source>
        <dbReference type="ARBA" id="ARBA00023125"/>
    </source>
</evidence>
<keyword evidence="1" id="KW-0805">Transcription regulation</keyword>
<feature type="domain" description="HTH luxR-type" evidence="4">
    <location>
        <begin position="5"/>
        <end position="70"/>
    </location>
</feature>
<proteinExistence type="predicted"/>
<organism evidence="5 6">
    <name type="scientific">Couchioplanes caeruleus subsp. caeruleus</name>
    <dbReference type="NCBI Taxonomy" id="56427"/>
    <lineage>
        <taxon>Bacteria</taxon>
        <taxon>Bacillati</taxon>
        <taxon>Actinomycetota</taxon>
        <taxon>Actinomycetes</taxon>
        <taxon>Micromonosporales</taxon>
        <taxon>Micromonosporaceae</taxon>
        <taxon>Couchioplanes</taxon>
    </lineage>
</organism>
<keyword evidence="2" id="KW-0238">DNA-binding</keyword>
<dbReference type="Proteomes" id="UP000182486">
    <property type="component" value="Unassembled WGS sequence"/>
</dbReference>
<evidence type="ECO:0000259" key="4">
    <source>
        <dbReference type="PROSITE" id="PS50043"/>
    </source>
</evidence>
<evidence type="ECO:0000313" key="5">
    <source>
        <dbReference type="EMBL" id="OJF12307.1"/>
    </source>
</evidence>
<dbReference type="SMART" id="SM00421">
    <property type="entry name" value="HTH_LUXR"/>
    <property type="match status" value="1"/>
</dbReference>
<dbReference type="InterPro" id="IPR036388">
    <property type="entry name" value="WH-like_DNA-bd_sf"/>
</dbReference>
<dbReference type="InterPro" id="IPR016032">
    <property type="entry name" value="Sig_transdc_resp-reg_C-effctor"/>
</dbReference>
<protein>
    <recommendedName>
        <fullName evidence="4">HTH luxR-type domain-containing protein</fullName>
    </recommendedName>
</protein>
<dbReference type="PRINTS" id="PR00038">
    <property type="entry name" value="HTHLUXR"/>
</dbReference>
<evidence type="ECO:0000313" key="6">
    <source>
        <dbReference type="Proteomes" id="UP000182486"/>
    </source>
</evidence>
<gene>
    <name evidence="5" type="ORF">BG844_21335</name>
</gene>
<reference evidence="5 6" key="1">
    <citation type="submission" date="2016-09" db="EMBL/GenBank/DDBJ databases">
        <title>Couchioplanes caeruleus draft genome sequence.</title>
        <authorList>
            <person name="Sheehan J."/>
            <person name="Caffrey P."/>
        </authorList>
    </citation>
    <scope>NUCLEOTIDE SEQUENCE [LARGE SCALE GENOMIC DNA]</scope>
    <source>
        <strain evidence="5 6">DSM 43634</strain>
    </source>
</reference>
<dbReference type="SUPFAM" id="SSF46894">
    <property type="entry name" value="C-terminal effector domain of the bipartite response regulators"/>
    <property type="match status" value="1"/>
</dbReference>
<dbReference type="InterPro" id="IPR000792">
    <property type="entry name" value="Tscrpt_reg_LuxR_C"/>
</dbReference>
<keyword evidence="3" id="KW-0804">Transcription</keyword>
<evidence type="ECO:0000256" key="1">
    <source>
        <dbReference type="ARBA" id="ARBA00023015"/>
    </source>
</evidence>
<dbReference type="PANTHER" id="PTHR44688:SF16">
    <property type="entry name" value="DNA-BINDING TRANSCRIPTIONAL ACTIVATOR DEVR_DOSR"/>
    <property type="match status" value="1"/>
</dbReference>
<dbReference type="Pfam" id="PF00196">
    <property type="entry name" value="GerE"/>
    <property type="match status" value="1"/>
</dbReference>
<dbReference type="PROSITE" id="PS50043">
    <property type="entry name" value="HTH_LUXR_2"/>
    <property type="match status" value="1"/>
</dbReference>
<dbReference type="Gene3D" id="1.10.10.10">
    <property type="entry name" value="Winged helix-like DNA-binding domain superfamily/Winged helix DNA-binding domain"/>
    <property type="match status" value="1"/>
</dbReference>
<dbReference type="RefSeq" id="WP_071807109.1">
    <property type="nucleotide sequence ID" value="NZ_MEIA01000226.1"/>
</dbReference>
<dbReference type="GO" id="GO:0003677">
    <property type="term" value="F:DNA binding"/>
    <property type="evidence" value="ECO:0007669"/>
    <property type="project" value="UniProtKB-KW"/>
</dbReference>
<name>A0A1K0GSP3_9ACTN</name>
<comment type="caution">
    <text evidence="5">The sequence shown here is derived from an EMBL/GenBank/DDBJ whole genome shotgun (WGS) entry which is preliminary data.</text>
</comment>
<accession>A0A1K0GSP3</accession>
<evidence type="ECO:0000256" key="3">
    <source>
        <dbReference type="ARBA" id="ARBA00023163"/>
    </source>
</evidence>
<dbReference type="PANTHER" id="PTHR44688">
    <property type="entry name" value="DNA-BINDING TRANSCRIPTIONAL ACTIVATOR DEVR_DOSR"/>
    <property type="match status" value="1"/>
</dbReference>